<keyword evidence="2" id="KW-0472">Membrane</keyword>
<evidence type="ECO:0000256" key="2">
    <source>
        <dbReference type="SAM" id="Phobius"/>
    </source>
</evidence>
<evidence type="ECO:0000313" key="3">
    <source>
        <dbReference type="EMBL" id="KAK3282302.1"/>
    </source>
</evidence>
<evidence type="ECO:0000256" key="1">
    <source>
        <dbReference type="SAM" id="MobiDB-lite"/>
    </source>
</evidence>
<accession>A0AAE0LEM1</accession>
<gene>
    <name evidence="3" type="ORF">CYMTET_9957</name>
</gene>
<name>A0AAE0LEM1_9CHLO</name>
<comment type="caution">
    <text evidence="3">The sequence shown here is derived from an EMBL/GenBank/DDBJ whole genome shotgun (WGS) entry which is preliminary data.</text>
</comment>
<feature type="transmembrane region" description="Helical" evidence="2">
    <location>
        <begin position="351"/>
        <end position="376"/>
    </location>
</feature>
<keyword evidence="2" id="KW-1133">Transmembrane helix</keyword>
<sequence length="622" mass="69504">MNYPATSAQINLETPEEDKYNQEVYTQRFQVSPVLYRFVVDFPEPSRRRLLAKPTDFFHLGRSLLDGRSPGASTGDCQGGGGGSEEEEEEEAGEGYFERYSNVELPNDKGTTILEKVPTESMPRYVAIRNRLVGGAHLHLSLMIPSVDQCMSIADLGGVAARALAQSPETQAGLLMHLERREADPDDPKCTRRFEQIAGFCNTMPSSPRYGNDAVFMYASKLYSPHVDRKKGEYYNVTEGSDMIDPITLKPMPFAARDIRHRQTGFPLYIDGGLSEYRAGQLYAMIEDGQYIDSHTTTIQADIMTFNALSQTWGLLRLVWSRPAKGLWQVDYEVSALPVFYWTRLATLSDVLIALLHILWVAVSLSQFVLEVRLLLRTTLLGGALGLLEHFGKPEQMLALGGAFMQMVVVFLYVMYLHHMSEEYLDISAQYDVYDDLYADANFFLSAREHAASPAGDCDDESPSATCLTVADNQVSEDAAEAYAWSLPEDNSRLQQFARNLERLFGLHTLFLGFYLLQAVRTLTMILRLLLLTQQQKRLAVVLNTCKGKCFSTRFEFYPDFPEVQGAQDPYRVGQAQADETLHAALLPAGGARDSPSRLPGGGEESGVRQRPPQLSDADLVE</sequence>
<feature type="compositionally biased region" description="Acidic residues" evidence="1">
    <location>
        <begin position="84"/>
        <end position="93"/>
    </location>
</feature>
<dbReference type="EMBL" id="LGRX02003384">
    <property type="protein sequence ID" value="KAK3282302.1"/>
    <property type="molecule type" value="Genomic_DNA"/>
</dbReference>
<feature type="region of interest" description="Disordered" evidence="1">
    <location>
        <begin position="69"/>
        <end position="94"/>
    </location>
</feature>
<feature type="transmembrane region" description="Helical" evidence="2">
    <location>
        <begin position="510"/>
        <end position="531"/>
    </location>
</feature>
<dbReference type="Proteomes" id="UP001190700">
    <property type="component" value="Unassembled WGS sequence"/>
</dbReference>
<evidence type="ECO:0000313" key="4">
    <source>
        <dbReference type="Proteomes" id="UP001190700"/>
    </source>
</evidence>
<feature type="region of interest" description="Disordered" evidence="1">
    <location>
        <begin position="587"/>
        <end position="622"/>
    </location>
</feature>
<keyword evidence="4" id="KW-1185">Reference proteome</keyword>
<feature type="transmembrane region" description="Helical" evidence="2">
    <location>
        <begin position="397"/>
        <end position="416"/>
    </location>
</feature>
<organism evidence="3 4">
    <name type="scientific">Cymbomonas tetramitiformis</name>
    <dbReference type="NCBI Taxonomy" id="36881"/>
    <lineage>
        <taxon>Eukaryota</taxon>
        <taxon>Viridiplantae</taxon>
        <taxon>Chlorophyta</taxon>
        <taxon>Pyramimonadophyceae</taxon>
        <taxon>Pyramimonadales</taxon>
        <taxon>Pyramimonadaceae</taxon>
        <taxon>Cymbomonas</taxon>
    </lineage>
</organism>
<dbReference type="AlphaFoldDB" id="A0AAE0LEM1"/>
<keyword evidence="2" id="KW-0812">Transmembrane</keyword>
<reference evidence="3 4" key="1">
    <citation type="journal article" date="2015" name="Genome Biol. Evol.">
        <title>Comparative Genomics of a Bacterivorous Green Alga Reveals Evolutionary Causalities and Consequences of Phago-Mixotrophic Mode of Nutrition.</title>
        <authorList>
            <person name="Burns J.A."/>
            <person name="Paasch A."/>
            <person name="Narechania A."/>
            <person name="Kim E."/>
        </authorList>
    </citation>
    <scope>NUCLEOTIDE SEQUENCE [LARGE SCALE GENOMIC DNA]</scope>
    <source>
        <strain evidence="3 4">PLY_AMNH</strain>
    </source>
</reference>
<proteinExistence type="predicted"/>
<protein>
    <submittedName>
        <fullName evidence="3">TRP-like ion channel Pkd2</fullName>
    </submittedName>
</protein>